<keyword evidence="1" id="KW-0121">Carboxypeptidase</keyword>
<dbReference type="GO" id="GO:0006508">
    <property type="term" value="P:proteolysis"/>
    <property type="evidence" value="ECO:0007669"/>
    <property type="project" value="UniProtKB-KW"/>
</dbReference>
<dbReference type="InterPro" id="IPR023346">
    <property type="entry name" value="Lysozyme-like_dom_sf"/>
</dbReference>
<dbReference type="InterPro" id="IPR013783">
    <property type="entry name" value="Ig-like_fold"/>
</dbReference>
<evidence type="ECO:0000256" key="4">
    <source>
        <dbReference type="ARBA" id="ARBA00022679"/>
    </source>
</evidence>
<evidence type="ECO:0000256" key="1">
    <source>
        <dbReference type="ARBA" id="ARBA00022645"/>
    </source>
</evidence>
<dbReference type="GO" id="GO:0008658">
    <property type="term" value="F:penicillin binding"/>
    <property type="evidence" value="ECO:0007669"/>
    <property type="project" value="InterPro"/>
</dbReference>
<sequence length="1038" mass="114447">MVEEKKQKPEKDRPPKRSIGRRIGSVIGWLFVVGLMGMLFAGGAVFGYVTSIVKDDPVRSRDLIEQQMGLNAITGFAYFGDGSPIGQLRTEEDRRPVEFEEIPQIVIDAVVAIEDNRFFTHEGVDLKGTTRAVKQRLLNEPVQTGGSTLTQQLARQVFLSRDRTANRKVKEILLALRLERYMTKNEIITAYLNKVPYGNGSNGYNVFGIKAAAKGIFNMNDLSKLNIAQAAYLAGLPQLPSAYSAFDGTGQFNEDAFNRALKRQGLVLERMLEEGVITAQQYEEAQQFDIKASLAPRLQKAYVTYPYLMMEVERKASDVIMSMNYPDVDLSQVSSDQLNQMMDEAREQLSTGGYRVYTTIDRTLYGALRKIADNDDNFYPDDEEKGQELTAAMVIDNDTGAILSMIEGRDFQTEQTNLATQMRRQPGSAMKPIAAYLPALESGQVQPASIVDDSPIILKDGSKGFHIPMNVYDKYKGLMTAREALNDSTNTVALKLFNEAIGIDKAWDFAKKLGITTLTDKDNAAATGVLGGLQYGVTVEELTNAYSSIGNQGKFNDAYMISKILDSRGNIVYQHEVKPVKVYSEQTAYLMTDMMRTVITEGSGSTVLKNYKHFNSIPIAGKTGSSQNYADSWFVGFSPDITVGVWVGYDLQVNTLDQPQRTHAQNIWSQIMNESINLKPKLFENKEFKQPEGIVTQTVSFYSGKLPSALTDRYVTDLFNAKFVPKEQDDAVEQAKFITYRGANYIAREGTPDDFLSTRTVIRREKPISELVQELENALEVMTGDHPPLSYYIPEDASKDMPTKVDPRVDDGSAPTPAKNARYSTSNGQAVISFTPSGSPDVVGYRLYRSSNGGAFLQTGQVVSSDGPNYIVSSSGSNVQYYVVAVDVAGRTSVPSDAVGPSYTPPAPEPVTPDPPQQPQNPDYDNSAPEDGVTEEPEGPQEPQGPSSIPSEPRKLSVQATSNGFRATWAANPADEQVQRYQVYFSPNSNGVFQMIGSSQGTEFTLRVDEPINGTFRVTAINEQGESSASATVKFEKP</sequence>
<dbReference type="SUPFAM" id="SSF49265">
    <property type="entry name" value="Fibronectin type III"/>
    <property type="match status" value="1"/>
</dbReference>
<keyword evidence="4 12" id="KW-0808">Transferase</keyword>
<evidence type="ECO:0000256" key="8">
    <source>
        <dbReference type="ARBA" id="ARBA00049902"/>
    </source>
</evidence>
<dbReference type="InterPro" id="IPR003961">
    <property type="entry name" value="FN3_dom"/>
</dbReference>
<dbReference type="GO" id="GO:0008955">
    <property type="term" value="F:peptidoglycan glycosyltransferase activity"/>
    <property type="evidence" value="ECO:0007669"/>
    <property type="project" value="UniProtKB-EC"/>
</dbReference>
<evidence type="ECO:0000313" key="12">
    <source>
        <dbReference type="EMBL" id="QCT02335.1"/>
    </source>
</evidence>
<dbReference type="EMBL" id="CP040396">
    <property type="protein sequence ID" value="QCT02335.1"/>
    <property type="molecule type" value="Genomic_DNA"/>
</dbReference>
<evidence type="ECO:0000256" key="6">
    <source>
        <dbReference type="ARBA" id="ARBA00023268"/>
    </source>
</evidence>
<keyword evidence="5" id="KW-0378">Hydrolase</keyword>
<dbReference type="Gene3D" id="3.40.710.10">
    <property type="entry name" value="DD-peptidase/beta-lactamase superfamily"/>
    <property type="match status" value="1"/>
</dbReference>
<keyword evidence="6" id="KW-0511">Multifunctional enzyme</keyword>
<keyword evidence="3" id="KW-0328">Glycosyltransferase</keyword>
<dbReference type="Gene3D" id="1.10.3810.10">
    <property type="entry name" value="Biosynthetic peptidoglycan transglycosylase-like"/>
    <property type="match status" value="1"/>
</dbReference>
<dbReference type="Gene3D" id="2.60.40.10">
    <property type="entry name" value="Immunoglobulins"/>
    <property type="match status" value="2"/>
</dbReference>
<name>A0A4P8XIY8_9BACL</name>
<dbReference type="CDD" id="cd00063">
    <property type="entry name" value="FN3"/>
    <property type="match status" value="1"/>
</dbReference>
<keyword evidence="10" id="KW-1133">Transmembrane helix</keyword>
<dbReference type="Proteomes" id="UP000300879">
    <property type="component" value="Chromosome"/>
</dbReference>
<feature type="domain" description="Fibronectin type-III" evidence="11">
    <location>
        <begin position="814"/>
        <end position="907"/>
    </location>
</feature>
<evidence type="ECO:0000259" key="11">
    <source>
        <dbReference type="PROSITE" id="PS50853"/>
    </source>
</evidence>
<keyword evidence="10" id="KW-0812">Transmembrane</keyword>
<evidence type="ECO:0000256" key="2">
    <source>
        <dbReference type="ARBA" id="ARBA00022670"/>
    </source>
</evidence>
<dbReference type="RefSeq" id="WP_138225385.1">
    <property type="nucleotide sequence ID" value="NZ_CP040396.1"/>
</dbReference>
<evidence type="ECO:0000313" key="13">
    <source>
        <dbReference type="Proteomes" id="UP000300879"/>
    </source>
</evidence>
<proteinExistence type="predicted"/>
<dbReference type="Pfam" id="PF00905">
    <property type="entry name" value="Transpeptidase"/>
    <property type="match status" value="1"/>
</dbReference>
<dbReference type="SUPFAM" id="SSF53955">
    <property type="entry name" value="Lysozyme-like"/>
    <property type="match status" value="1"/>
</dbReference>
<dbReference type="AlphaFoldDB" id="A0A4P8XIY8"/>
<gene>
    <name evidence="12" type="ORF">E6C60_1619</name>
</gene>
<dbReference type="PANTHER" id="PTHR32282:SF33">
    <property type="entry name" value="PEPTIDOGLYCAN GLYCOSYLTRANSFERASE"/>
    <property type="match status" value="1"/>
</dbReference>
<comment type="catalytic activity">
    <reaction evidence="8">
        <text>[GlcNAc-(1-&gt;4)-Mur2Ac(oyl-L-Ala-gamma-D-Glu-L-Lys-D-Ala-D-Ala)](n)-di-trans,octa-cis-undecaprenyl diphosphate + beta-D-GlcNAc-(1-&gt;4)-Mur2Ac(oyl-L-Ala-gamma-D-Glu-L-Lys-D-Ala-D-Ala)-di-trans,octa-cis-undecaprenyl diphosphate = [GlcNAc-(1-&gt;4)-Mur2Ac(oyl-L-Ala-gamma-D-Glu-L-Lys-D-Ala-D-Ala)](n+1)-di-trans,octa-cis-undecaprenyl diphosphate + di-trans,octa-cis-undecaprenyl diphosphate + H(+)</text>
        <dbReference type="Rhea" id="RHEA:23708"/>
        <dbReference type="Rhea" id="RHEA-COMP:9602"/>
        <dbReference type="Rhea" id="RHEA-COMP:9603"/>
        <dbReference type="ChEBI" id="CHEBI:15378"/>
        <dbReference type="ChEBI" id="CHEBI:58405"/>
        <dbReference type="ChEBI" id="CHEBI:60033"/>
        <dbReference type="ChEBI" id="CHEBI:78435"/>
        <dbReference type="EC" id="2.4.99.28"/>
    </reaction>
</comment>
<reference evidence="12 13" key="1">
    <citation type="submission" date="2019-05" db="EMBL/GenBank/DDBJ databases">
        <authorList>
            <person name="Chen C."/>
        </authorList>
    </citation>
    <scope>NUCLEOTIDE SEQUENCE [LARGE SCALE GENOMIC DNA]</scope>
    <source>
        <strain evidence="12 13">HB172198</strain>
    </source>
</reference>
<accession>A0A4P8XIY8</accession>
<dbReference type="OrthoDB" id="9766909at2"/>
<feature type="region of interest" description="Disordered" evidence="9">
    <location>
        <begin position="896"/>
        <end position="958"/>
    </location>
</feature>
<dbReference type="InterPro" id="IPR012338">
    <property type="entry name" value="Beta-lactam/transpept-like"/>
</dbReference>
<feature type="domain" description="Fibronectin type-III" evidence="11">
    <location>
        <begin position="949"/>
        <end position="1038"/>
    </location>
</feature>
<dbReference type="InterPro" id="IPR001460">
    <property type="entry name" value="PCN-bd_Tpept"/>
</dbReference>
<dbReference type="KEGG" id="palo:E6C60_1619"/>
<protein>
    <submittedName>
        <fullName evidence="12">Glycosyl transferase family protein</fullName>
    </submittedName>
</protein>
<evidence type="ECO:0000256" key="10">
    <source>
        <dbReference type="SAM" id="Phobius"/>
    </source>
</evidence>
<dbReference type="InterPro" id="IPR001264">
    <property type="entry name" value="Glyco_trans_51"/>
</dbReference>
<evidence type="ECO:0000256" key="7">
    <source>
        <dbReference type="ARBA" id="ARBA00034000"/>
    </source>
</evidence>
<evidence type="ECO:0000256" key="3">
    <source>
        <dbReference type="ARBA" id="ARBA00022676"/>
    </source>
</evidence>
<dbReference type="PANTHER" id="PTHR32282">
    <property type="entry name" value="BINDING PROTEIN TRANSPEPTIDASE, PUTATIVE-RELATED"/>
    <property type="match status" value="1"/>
</dbReference>
<dbReference type="InterPro" id="IPR036116">
    <property type="entry name" value="FN3_sf"/>
</dbReference>
<organism evidence="12 13">
    <name type="scientific">Paenibacillus algicola</name>
    <dbReference type="NCBI Taxonomy" id="2565926"/>
    <lineage>
        <taxon>Bacteria</taxon>
        <taxon>Bacillati</taxon>
        <taxon>Bacillota</taxon>
        <taxon>Bacilli</taxon>
        <taxon>Bacillales</taxon>
        <taxon>Paenibacillaceae</taxon>
        <taxon>Paenibacillus</taxon>
    </lineage>
</organism>
<dbReference type="InterPro" id="IPR036950">
    <property type="entry name" value="PBP_transglycosylase"/>
</dbReference>
<feature type="compositionally biased region" description="Basic and acidic residues" evidence="9">
    <location>
        <begin position="796"/>
        <end position="811"/>
    </location>
</feature>
<dbReference type="GO" id="GO:0009002">
    <property type="term" value="F:serine-type D-Ala-D-Ala carboxypeptidase activity"/>
    <property type="evidence" value="ECO:0007669"/>
    <property type="project" value="UniProtKB-EC"/>
</dbReference>
<keyword evidence="10" id="KW-0472">Membrane</keyword>
<dbReference type="PROSITE" id="PS50853">
    <property type="entry name" value="FN3"/>
    <property type="match status" value="2"/>
</dbReference>
<feature type="transmembrane region" description="Helical" evidence="10">
    <location>
        <begin position="26"/>
        <end position="49"/>
    </location>
</feature>
<feature type="region of interest" description="Disordered" evidence="9">
    <location>
        <begin position="795"/>
        <end position="824"/>
    </location>
</feature>
<dbReference type="InterPro" id="IPR050396">
    <property type="entry name" value="Glycosyltr_51/Transpeptidase"/>
</dbReference>
<keyword evidence="2" id="KW-0645">Protease</keyword>
<comment type="catalytic activity">
    <reaction evidence="7">
        <text>Preferential cleavage: (Ac)2-L-Lys-D-Ala-|-D-Ala. Also transpeptidation of peptidyl-alanyl moieties that are N-acyl substituents of D-alanine.</text>
        <dbReference type="EC" id="3.4.16.4"/>
    </reaction>
</comment>
<keyword evidence="13" id="KW-1185">Reference proteome</keyword>
<feature type="compositionally biased region" description="Pro residues" evidence="9">
    <location>
        <begin position="903"/>
        <end position="919"/>
    </location>
</feature>
<dbReference type="Pfam" id="PF00912">
    <property type="entry name" value="Transgly"/>
    <property type="match status" value="1"/>
</dbReference>
<evidence type="ECO:0000256" key="9">
    <source>
        <dbReference type="SAM" id="MobiDB-lite"/>
    </source>
</evidence>
<evidence type="ECO:0000256" key="5">
    <source>
        <dbReference type="ARBA" id="ARBA00022801"/>
    </source>
</evidence>
<dbReference type="SUPFAM" id="SSF56601">
    <property type="entry name" value="beta-lactamase/transpeptidase-like"/>
    <property type="match status" value="1"/>
</dbReference>